<keyword evidence="2" id="KW-1185">Reference proteome</keyword>
<sequence>MSATAADISLYSPVCTLAQQRRHQGLHRECRQTGPFELRKNLPAL</sequence>
<accession>A0ABX8FXQ6</accession>
<evidence type="ECO:0000313" key="1">
    <source>
        <dbReference type="EMBL" id="QWB26023.1"/>
    </source>
</evidence>
<protein>
    <submittedName>
        <fullName evidence="1">Uncharacterized protein</fullName>
    </submittedName>
</protein>
<dbReference type="EMBL" id="CP075896">
    <property type="protein sequence ID" value="QWB26023.1"/>
    <property type="molecule type" value="Genomic_DNA"/>
</dbReference>
<name>A0ABX8FXQ6_9ACTN</name>
<gene>
    <name evidence="1" type="ORF">KJK29_27615</name>
</gene>
<dbReference type="RefSeq" id="WP_215121878.1">
    <property type="nucleotide sequence ID" value="NZ_CBDRKV010000001.1"/>
</dbReference>
<evidence type="ECO:0000313" key="2">
    <source>
        <dbReference type="Proteomes" id="UP000679629"/>
    </source>
</evidence>
<dbReference type="Proteomes" id="UP000679629">
    <property type="component" value="Chromosome"/>
</dbReference>
<reference evidence="2" key="1">
    <citation type="submission" date="2021-05" db="EMBL/GenBank/DDBJ databases">
        <title>Direct Submission.</title>
        <authorList>
            <person name="Li K."/>
            <person name="Gao J."/>
        </authorList>
    </citation>
    <scope>NUCLEOTIDE SEQUENCE [LARGE SCALE GENOMIC DNA]</scope>
    <source>
        <strain evidence="2">MG62</strain>
    </source>
</reference>
<organism evidence="1 2">
    <name type="scientific">Streptomyces koelreuteriae</name>
    <dbReference type="NCBI Taxonomy" id="2838015"/>
    <lineage>
        <taxon>Bacteria</taxon>
        <taxon>Bacillati</taxon>
        <taxon>Actinomycetota</taxon>
        <taxon>Actinomycetes</taxon>
        <taxon>Kitasatosporales</taxon>
        <taxon>Streptomycetaceae</taxon>
        <taxon>Streptomyces</taxon>
    </lineage>
</organism>
<proteinExistence type="predicted"/>